<evidence type="ECO:0000256" key="2">
    <source>
        <dbReference type="ARBA" id="ARBA00004251"/>
    </source>
</evidence>
<evidence type="ECO:0000313" key="24">
    <source>
        <dbReference type="ZFIN" id="ZDB-GENE-161021-2"/>
    </source>
</evidence>
<dbReference type="GeneID" id="572332"/>
<dbReference type="Pfam" id="PF13639">
    <property type="entry name" value="zf-RING_2"/>
    <property type="match status" value="1"/>
</dbReference>
<dbReference type="PANTHER" id="PTHR16200">
    <property type="entry name" value="RING ZINC FINGER"/>
    <property type="match status" value="1"/>
</dbReference>
<evidence type="ECO:0000256" key="17">
    <source>
        <dbReference type="PROSITE-ProRule" id="PRU00175"/>
    </source>
</evidence>
<feature type="region of interest" description="Disordered" evidence="18">
    <location>
        <begin position="609"/>
        <end position="643"/>
    </location>
</feature>
<organism evidence="22 23">
    <name type="scientific">Danio rerio</name>
    <name type="common">Zebrafish</name>
    <name type="synonym">Brachydanio rerio</name>
    <dbReference type="NCBI Taxonomy" id="7955"/>
    <lineage>
        <taxon>Eukaryota</taxon>
        <taxon>Metazoa</taxon>
        <taxon>Chordata</taxon>
        <taxon>Craniata</taxon>
        <taxon>Vertebrata</taxon>
        <taxon>Euteleostomi</taxon>
        <taxon>Actinopterygii</taxon>
        <taxon>Neopterygii</taxon>
        <taxon>Teleostei</taxon>
        <taxon>Ostariophysi</taxon>
        <taxon>Cypriniformes</taxon>
        <taxon>Danionidae</taxon>
        <taxon>Danioninae</taxon>
        <taxon>Danio</taxon>
    </lineage>
</organism>
<dbReference type="Gene3D" id="3.50.30.30">
    <property type="match status" value="1"/>
</dbReference>
<dbReference type="KEGG" id="dre:572332"/>
<feature type="region of interest" description="Disordered" evidence="18">
    <location>
        <begin position="667"/>
        <end position="695"/>
    </location>
</feature>
<feature type="signal peptide" evidence="20">
    <location>
        <begin position="1"/>
        <end position="25"/>
    </location>
</feature>
<dbReference type="InterPro" id="IPR013083">
    <property type="entry name" value="Znf_RING/FYVE/PHD"/>
</dbReference>
<dbReference type="GO" id="GO:0038018">
    <property type="term" value="P:Wnt receptor catabolic process"/>
    <property type="evidence" value="ECO:0000318"/>
    <property type="project" value="GO_Central"/>
</dbReference>
<evidence type="ECO:0000256" key="5">
    <source>
        <dbReference type="ARBA" id="ARBA00012483"/>
    </source>
</evidence>
<evidence type="ECO:0000256" key="15">
    <source>
        <dbReference type="ARBA" id="ARBA00022989"/>
    </source>
</evidence>
<dbReference type="GO" id="GO:0016055">
    <property type="term" value="P:Wnt signaling pathway"/>
    <property type="evidence" value="ECO:0007669"/>
    <property type="project" value="UniProtKB-KW"/>
</dbReference>
<evidence type="ECO:0000256" key="14">
    <source>
        <dbReference type="ARBA" id="ARBA00022833"/>
    </source>
</evidence>
<evidence type="ECO:0000256" key="1">
    <source>
        <dbReference type="ARBA" id="ARBA00000900"/>
    </source>
</evidence>
<keyword evidence="12 17" id="KW-0863">Zinc-finger</keyword>
<evidence type="ECO:0000256" key="20">
    <source>
        <dbReference type="SAM" id="SignalP"/>
    </source>
</evidence>
<evidence type="ECO:0000256" key="9">
    <source>
        <dbReference type="ARBA" id="ARBA00022692"/>
    </source>
</evidence>
<comment type="pathway">
    <text evidence="3">Protein modification; protein ubiquitination.</text>
</comment>
<dbReference type="CTD" id="54894"/>
<dbReference type="UniPathway" id="UPA00143"/>
<evidence type="ECO:0000256" key="7">
    <source>
        <dbReference type="ARBA" id="ARBA00022679"/>
    </source>
</evidence>
<dbReference type="GO" id="GO:0005886">
    <property type="term" value="C:plasma membrane"/>
    <property type="evidence" value="ECO:0000318"/>
    <property type="project" value="GO_Central"/>
</dbReference>
<dbReference type="SUPFAM" id="SSF57850">
    <property type="entry name" value="RING/U-box"/>
    <property type="match status" value="1"/>
</dbReference>
<gene>
    <name evidence="23 24" type="primary">rnf43</name>
</gene>
<evidence type="ECO:0000313" key="23">
    <source>
        <dbReference type="RefSeq" id="XP_021332049.1"/>
    </source>
</evidence>
<evidence type="ECO:0000256" key="6">
    <source>
        <dbReference type="ARBA" id="ARBA00022475"/>
    </source>
</evidence>
<dbReference type="SMART" id="SM00184">
    <property type="entry name" value="RING"/>
    <property type="match status" value="1"/>
</dbReference>
<dbReference type="GO" id="GO:0006511">
    <property type="term" value="P:ubiquitin-dependent protein catabolic process"/>
    <property type="evidence" value="ECO:0000318"/>
    <property type="project" value="GO_Central"/>
</dbReference>
<dbReference type="FunCoup" id="A0A8M9Q3W1">
    <property type="interactions" value="207"/>
</dbReference>
<feature type="region of interest" description="Disordered" evidence="18">
    <location>
        <begin position="318"/>
        <end position="342"/>
    </location>
</feature>
<comment type="catalytic activity">
    <reaction evidence="1">
        <text>S-ubiquitinyl-[E2 ubiquitin-conjugating enzyme]-L-cysteine + [acceptor protein]-L-lysine = [E2 ubiquitin-conjugating enzyme]-L-cysteine + N(6)-ubiquitinyl-[acceptor protein]-L-lysine.</text>
        <dbReference type="EC" id="2.3.2.27"/>
    </reaction>
</comment>
<evidence type="ECO:0000256" key="8">
    <source>
        <dbReference type="ARBA" id="ARBA00022687"/>
    </source>
</evidence>
<dbReference type="GO" id="GO:0005109">
    <property type="term" value="F:frizzled binding"/>
    <property type="evidence" value="ECO:0000318"/>
    <property type="project" value="GO_Central"/>
</dbReference>
<sequence length="831" mass="90718">MRVPVRRLAGLWPWLLMAALQVALGHTGLELAAAVESERSAPRATITVKLLKQESTGRPITLEGLFVRGSEGKAQGKLMQSHPLSLCNTSEDERQESIFISIVKLESPESKVPQCQPLLDKARLALQRGAQAVIFDISDDPSAAQELRDGSSLADPVVLVTSSDADELMGLVNKNEEAMVYIDIMIDSPTWPHYDVGILLTVVLVVLAIIVIFALRFRCRSNRTWDSVHQQTMRAISRLETRTYSSGSQRSRIAPGSNSSSSSSPICAICLEEFMDGQDLRIISCAHEFHKECVDPWLLQHRTCPLCMHNIMGKLPQGSDLASRQPQRSRLPPPPPEHSQAFLLPHHYSNQHPYPQHHVPFSLRHHHPRTPGPLPQIGHYGNSPPVHPSTLHCFPSRPLGASCAYHPDSHHGRTQKTSTHNCRSVGHHYATPRRSCLRCPGAAIRSASGSRVHHITSSANHITHHHHLLPRAGASHSRNDDGSCSGGSYHTERSGYLADGPASDSSSGSCHGSSSDSVLNCTDVSLQGVYGSWSTFRSSLSSDYDPFVYYGPGTAARRGSMEATQRPRSLDSVVNRAGDPSAGCSEEQQQVAVFSHVHYHRHRHHYYEDGELNQVPGRVSDEDQNATSSNTATGGPCNSNKDKDSTAVCQVQHQSCHCPKTDLKTVEESNPDPISASVAPSLTSPSPPCCHKSPGWTPRRKTTGCPSPVVHFHQNLDLQDDCSIHIHYGQGAGSYCCTPPPDIAPKLVPVPLILDSTGIPEWPCCGGTHVVWQKQVQQAHSEPQLLGPTSGVDNRPLCRAHYSPGDELPEDVCLYCQTLHNSQGSEEESGV</sequence>
<dbReference type="Gene3D" id="3.30.40.10">
    <property type="entry name" value="Zinc/RING finger domain, C3HC4 (zinc finger)"/>
    <property type="match status" value="1"/>
</dbReference>
<dbReference type="GO" id="GO:0016567">
    <property type="term" value="P:protein ubiquitination"/>
    <property type="evidence" value="ECO:0007669"/>
    <property type="project" value="UniProtKB-UniPathway"/>
</dbReference>
<dbReference type="RefSeq" id="XP_021332049.1">
    <property type="nucleotide sequence ID" value="XM_021476374.3"/>
</dbReference>
<keyword evidence="8" id="KW-0879">Wnt signaling pathway</keyword>
<keyword evidence="22" id="KW-1185">Reference proteome</keyword>
<dbReference type="OrthoDB" id="8062037at2759"/>
<dbReference type="InterPro" id="IPR001841">
    <property type="entry name" value="Znf_RING"/>
</dbReference>
<evidence type="ECO:0000256" key="4">
    <source>
        <dbReference type="ARBA" id="ARBA00008759"/>
    </source>
</evidence>
<dbReference type="AGR" id="ZFIN:ZDB-GENE-161021-2"/>
<accession>A0A8M9Q3W1</accession>
<dbReference type="GO" id="GO:0061630">
    <property type="term" value="F:ubiquitin protein ligase activity"/>
    <property type="evidence" value="ECO:0000318"/>
    <property type="project" value="GO_Central"/>
</dbReference>
<dbReference type="Proteomes" id="UP000000437">
    <property type="component" value="Chromosome 5"/>
</dbReference>
<dbReference type="PROSITE" id="PS50089">
    <property type="entry name" value="ZF_RING_2"/>
    <property type="match status" value="1"/>
</dbReference>
<keyword evidence="15 19" id="KW-1133">Transmembrane helix</keyword>
<dbReference type="InterPro" id="IPR040700">
    <property type="entry name" value="ZNRF-3_ecto"/>
</dbReference>
<keyword evidence="7" id="KW-0808">Transferase</keyword>
<evidence type="ECO:0000256" key="13">
    <source>
        <dbReference type="ARBA" id="ARBA00022786"/>
    </source>
</evidence>
<evidence type="ECO:0000313" key="22">
    <source>
        <dbReference type="Proteomes" id="UP000000437"/>
    </source>
</evidence>
<feature type="region of interest" description="Disordered" evidence="18">
    <location>
        <begin position="405"/>
        <end position="425"/>
    </location>
</feature>
<dbReference type="InterPro" id="IPR051073">
    <property type="entry name" value="ZNRF3_Arkadia_E3_ligases"/>
</dbReference>
<keyword evidence="9 19" id="KW-0812">Transmembrane</keyword>
<name>A0A8M9Q3W1_DANRE</name>
<proteinExistence type="inferred from homology"/>
<protein>
    <recommendedName>
        <fullName evidence="5">RING-type E3 ubiquitin transferase</fullName>
        <ecNumber evidence="5">2.3.2.27</ecNumber>
    </recommendedName>
</protein>
<dbReference type="GlyGen" id="A0A8M9Q3W1">
    <property type="glycosylation" value="1 site"/>
</dbReference>
<evidence type="ECO:0000256" key="18">
    <source>
        <dbReference type="SAM" id="MobiDB-lite"/>
    </source>
</evidence>
<feature type="transmembrane region" description="Helical" evidence="19">
    <location>
        <begin position="196"/>
        <end position="215"/>
    </location>
</feature>
<dbReference type="ZFIN" id="ZDB-GENE-161021-2">
    <property type="gene designation" value="rnf43"/>
</dbReference>
<keyword evidence="11 20" id="KW-0732">Signal</keyword>
<keyword evidence="10" id="KW-0479">Metal-binding</keyword>
<evidence type="ECO:0000256" key="10">
    <source>
        <dbReference type="ARBA" id="ARBA00022723"/>
    </source>
</evidence>
<dbReference type="GO" id="GO:0008270">
    <property type="term" value="F:zinc ion binding"/>
    <property type="evidence" value="ECO:0007669"/>
    <property type="project" value="UniProtKB-KW"/>
</dbReference>
<evidence type="ECO:0000256" key="12">
    <source>
        <dbReference type="ARBA" id="ARBA00022771"/>
    </source>
</evidence>
<reference evidence="23" key="1">
    <citation type="submission" date="2025-08" db="UniProtKB">
        <authorList>
            <consortium name="RefSeq"/>
        </authorList>
    </citation>
    <scope>IDENTIFICATION</scope>
    <source>
        <strain evidence="23">Tuebingen</strain>
        <tissue evidence="23">Fibroblasts and whole tissue</tissue>
    </source>
</reference>
<feature type="chain" id="PRO_5035418243" description="RING-type E3 ubiquitin transferase" evidence="20">
    <location>
        <begin position="26"/>
        <end position="831"/>
    </location>
</feature>
<dbReference type="AlphaFoldDB" id="A0A8M9Q3W1"/>
<feature type="domain" description="RING-type" evidence="21">
    <location>
        <begin position="267"/>
        <end position="307"/>
    </location>
</feature>
<evidence type="ECO:0000259" key="21">
    <source>
        <dbReference type="PROSITE" id="PS50089"/>
    </source>
</evidence>
<keyword evidence="6" id="KW-1003">Cell membrane</keyword>
<dbReference type="Pfam" id="PF18212">
    <property type="entry name" value="ZNRF_3_ecto"/>
    <property type="match status" value="1"/>
</dbReference>
<evidence type="ECO:0000256" key="3">
    <source>
        <dbReference type="ARBA" id="ARBA00004906"/>
    </source>
</evidence>
<keyword evidence="13" id="KW-0833">Ubl conjugation pathway</keyword>
<keyword evidence="14" id="KW-0862">Zinc</keyword>
<keyword evidence="16 19" id="KW-0472">Membrane</keyword>
<evidence type="ECO:0000256" key="16">
    <source>
        <dbReference type="ARBA" id="ARBA00023136"/>
    </source>
</evidence>
<evidence type="ECO:0000256" key="19">
    <source>
        <dbReference type="SAM" id="Phobius"/>
    </source>
</evidence>
<comment type="similarity">
    <text evidence="4">Belongs to the ZNRF3 family.</text>
</comment>
<dbReference type="EC" id="2.3.2.27" evidence="5"/>
<feature type="compositionally biased region" description="Polar residues" evidence="18">
    <location>
        <begin position="625"/>
        <end position="639"/>
    </location>
</feature>
<evidence type="ECO:0000256" key="11">
    <source>
        <dbReference type="ARBA" id="ARBA00022729"/>
    </source>
</evidence>
<comment type="subcellular location">
    <subcellularLocation>
        <location evidence="2">Cell membrane</location>
        <topology evidence="2">Single-pass type I membrane protein</topology>
    </subcellularLocation>
</comment>
<dbReference type="FunFam" id="3.30.40.10:FF:000970">
    <property type="entry name" value="Ring finger protein 43"/>
    <property type="match status" value="1"/>
</dbReference>